<gene>
    <name evidence="1" type="ORF">BXT84_03125</name>
</gene>
<evidence type="ECO:0000313" key="2">
    <source>
        <dbReference type="Proteomes" id="UP000325292"/>
    </source>
</evidence>
<dbReference type="EMBL" id="CP019454">
    <property type="protein sequence ID" value="AUW93065.1"/>
    <property type="molecule type" value="Genomic_DNA"/>
</dbReference>
<proteinExistence type="predicted"/>
<accession>A0ABN5GXG6</accession>
<sequence length="107" mass="12444">MDAELKAYLDAMQQTLSAQIAETRQHAERLNQDTRQDLMAHAERLNQDTRVLLEDTRVLLEDTRVLLEDLRHDLQAVAKGVLTVNDKLDRVTADHEDRISRMERRVP</sequence>
<dbReference type="Proteomes" id="UP000325292">
    <property type="component" value="Chromosome"/>
</dbReference>
<name>A0ABN5GXG6_9FIRM</name>
<protein>
    <recommendedName>
        <fullName evidence="3">t-SNARE coiled-coil homology domain-containing protein</fullName>
    </recommendedName>
</protein>
<evidence type="ECO:0008006" key="3">
    <source>
        <dbReference type="Google" id="ProtNLM"/>
    </source>
</evidence>
<evidence type="ECO:0000313" key="1">
    <source>
        <dbReference type="EMBL" id="AUW93065.1"/>
    </source>
</evidence>
<keyword evidence="2" id="KW-1185">Reference proteome</keyword>
<reference evidence="1 2" key="1">
    <citation type="journal article" date="2019" name="Sci. Rep.">
        <title>Sulfobacillus thermotolerans: new insights into resistance and metabolic capacities of acidophilic chemolithotrophs.</title>
        <authorList>
            <person name="Panyushkina A.E."/>
            <person name="Babenko V.V."/>
            <person name="Nikitina A.S."/>
            <person name="Selezneva O.V."/>
            <person name="Tsaplina I.A."/>
            <person name="Letarova M.A."/>
            <person name="Kostryukova E.S."/>
            <person name="Letarov A.V."/>
        </authorList>
    </citation>
    <scope>NUCLEOTIDE SEQUENCE [LARGE SCALE GENOMIC DNA]</scope>
    <source>
        <strain evidence="1 2">Kr1</strain>
    </source>
</reference>
<organism evidence="1 2">
    <name type="scientific">Sulfobacillus thermotolerans</name>
    <dbReference type="NCBI Taxonomy" id="338644"/>
    <lineage>
        <taxon>Bacteria</taxon>
        <taxon>Bacillati</taxon>
        <taxon>Bacillota</taxon>
        <taxon>Clostridia</taxon>
        <taxon>Eubacteriales</taxon>
        <taxon>Clostridiales Family XVII. Incertae Sedis</taxon>
        <taxon>Sulfobacillus</taxon>
    </lineage>
</organism>